<name>A0A251N6F2_PRUPE</name>
<dbReference type="PANTHER" id="PTHR23329:SF1">
    <property type="entry name" value="TUFTELIN-INTERACTING PROTEIN 11"/>
    <property type="match status" value="1"/>
</dbReference>
<feature type="region of interest" description="Disordered" evidence="1">
    <location>
        <begin position="1"/>
        <end position="41"/>
    </location>
</feature>
<dbReference type="GO" id="GO:0000390">
    <property type="term" value="P:spliceosomal complex disassembly"/>
    <property type="evidence" value="ECO:0000318"/>
    <property type="project" value="GO_Central"/>
</dbReference>
<keyword evidence="4" id="KW-1185">Reference proteome</keyword>
<dbReference type="InterPro" id="IPR045211">
    <property type="entry name" value="TFP11/STIP/Ntr1"/>
</dbReference>
<dbReference type="Gramene" id="ONH94169">
    <property type="protein sequence ID" value="ONH94169"/>
    <property type="gene ID" value="PRUPE_7G002000"/>
</dbReference>
<feature type="domain" description="GCF C-terminal" evidence="2">
    <location>
        <begin position="74"/>
        <end position="159"/>
    </location>
</feature>
<evidence type="ECO:0000259" key="2">
    <source>
        <dbReference type="Pfam" id="PF07842"/>
    </source>
</evidence>
<dbReference type="EMBL" id="CM007657">
    <property type="protein sequence ID" value="ONH94169.1"/>
    <property type="molecule type" value="Genomic_DNA"/>
</dbReference>
<sequence length="282" mass="32472">MVDKFPILQKRRNGKAPNPQGDKVPNLQNHQPPGWGDGWASTEGQAELDIQKIDRDLRNERDTSISLNQEKERLTTEQAKDLEPMLRFLESWEKLLPFSVLHAILDTLVFPKLKDAVVLWEPHPDTVPIHVWVLQWLPFLGYKLEELYHTIRFKFNNELLTNEIIQYQLNCGLDMMNLPVEGMEVKAATAQANLSGTAHIDGIDNEMSLKDVIEAYGQQHGLLFRPKLGQMHNGHQIYSFGNVSIIVDSLNQKVYVQTKEIWSLVSLERLLDMQNSSLTRRR</sequence>
<accession>A0A251N6F2</accession>
<organism evidence="3 4">
    <name type="scientific">Prunus persica</name>
    <name type="common">Peach</name>
    <name type="synonym">Amygdalus persica</name>
    <dbReference type="NCBI Taxonomy" id="3760"/>
    <lineage>
        <taxon>Eukaryota</taxon>
        <taxon>Viridiplantae</taxon>
        <taxon>Streptophyta</taxon>
        <taxon>Embryophyta</taxon>
        <taxon>Tracheophyta</taxon>
        <taxon>Spermatophyta</taxon>
        <taxon>Magnoliopsida</taxon>
        <taxon>eudicotyledons</taxon>
        <taxon>Gunneridae</taxon>
        <taxon>Pentapetalae</taxon>
        <taxon>rosids</taxon>
        <taxon>fabids</taxon>
        <taxon>Rosales</taxon>
        <taxon>Rosaceae</taxon>
        <taxon>Amygdaloideae</taxon>
        <taxon>Amygdaleae</taxon>
        <taxon>Prunus</taxon>
    </lineage>
</organism>
<reference evidence="3 4" key="1">
    <citation type="journal article" date="2013" name="Nat. Genet.">
        <title>The high-quality draft genome of peach (Prunus persica) identifies unique patterns of genetic diversity, domestication and genome evolution.</title>
        <authorList>
            <consortium name="International Peach Genome Initiative"/>
            <person name="Verde I."/>
            <person name="Abbott A.G."/>
            <person name="Scalabrin S."/>
            <person name="Jung S."/>
            <person name="Shu S."/>
            <person name="Marroni F."/>
            <person name="Zhebentyayeva T."/>
            <person name="Dettori M.T."/>
            <person name="Grimwood J."/>
            <person name="Cattonaro F."/>
            <person name="Zuccolo A."/>
            <person name="Rossini L."/>
            <person name="Jenkins J."/>
            <person name="Vendramin E."/>
            <person name="Meisel L.A."/>
            <person name="Decroocq V."/>
            <person name="Sosinski B."/>
            <person name="Prochnik S."/>
            <person name="Mitros T."/>
            <person name="Policriti A."/>
            <person name="Cipriani G."/>
            <person name="Dondini L."/>
            <person name="Ficklin S."/>
            <person name="Goodstein D.M."/>
            <person name="Xuan P."/>
            <person name="Del Fabbro C."/>
            <person name="Aramini V."/>
            <person name="Copetti D."/>
            <person name="Gonzalez S."/>
            <person name="Horner D.S."/>
            <person name="Falchi R."/>
            <person name="Lucas S."/>
            <person name="Mica E."/>
            <person name="Maldonado J."/>
            <person name="Lazzari B."/>
            <person name="Bielenberg D."/>
            <person name="Pirona R."/>
            <person name="Miculan M."/>
            <person name="Barakat A."/>
            <person name="Testolin R."/>
            <person name="Stella A."/>
            <person name="Tartarini S."/>
            <person name="Tonutti P."/>
            <person name="Arus P."/>
            <person name="Orellana A."/>
            <person name="Wells C."/>
            <person name="Main D."/>
            <person name="Vizzotto G."/>
            <person name="Silva H."/>
            <person name="Salamini F."/>
            <person name="Schmutz J."/>
            <person name="Morgante M."/>
            <person name="Rokhsar D.S."/>
        </authorList>
    </citation>
    <scope>NUCLEOTIDE SEQUENCE [LARGE SCALE GENOMIC DNA]</scope>
    <source>
        <strain evidence="4">cv. Nemared</strain>
    </source>
</reference>
<dbReference type="AlphaFoldDB" id="A0A251N6F2"/>
<dbReference type="InterPro" id="IPR022783">
    <property type="entry name" value="GCFC_dom"/>
</dbReference>
<dbReference type="Pfam" id="PF07842">
    <property type="entry name" value="GCFC"/>
    <property type="match status" value="1"/>
</dbReference>
<dbReference type="eggNOG" id="KOG2184">
    <property type="taxonomic scope" value="Eukaryota"/>
</dbReference>
<dbReference type="STRING" id="3760.A0A251N6F2"/>
<protein>
    <recommendedName>
        <fullName evidence="2">GCF C-terminal domain-containing protein</fullName>
    </recommendedName>
</protein>
<dbReference type="Proteomes" id="UP000006882">
    <property type="component" value="Chromosome G7"/>
</dbReference>
<proteinExistence type="predicted"/>
<evidence type="ECO:0000256" key="1">
    <source>
        <dbReference type="SAM" id="MobiDB-lite"/>
    </source>
</evidence>
<dbReference type="PANTHER" id="PTHR23329">
    <property type="entry name" value="TUFTELIN-INTERACTING PROTEIN 11-RELATED"/>
    <property type="match status" value="1"/>
</dbReference>
<evidence type="ECO:0000313" key="3">
    <source>
        <dbReference type="EMBL" id="ONH94169.1"/>
    </source>
</evidence>
<evidence type="ECO:0000313" key="4">
    <source>
        <dbReference type="Proteomes" id="UP000006882"/>
    </source>
</evidence>
<dbReference type="GO" id="GO:0071008">
    <property type="term" value="C:U2-type post-mRNA release spliceosomal complex"/>
    <property type="evidence" value="ECO:0000318"/>
    <property type="project" value="GO_Central"/>
</dbReference>
<gene>
    <name evidence="3" type="ORF">PRUPE_7G002000</name>
</gene>